<sequence length="1156" mass="127260">MRKLKPQTRTRVINPDDNKGNAKWHRADTGVISFIIFLLLISLVSCKDRTDTLFLSHTADETKVRFINKLTPNDSINPFTFTNFYNGGGVGIGDVNGDGKPDIFFGGNQVSSKLYLSKIDTVSRKWAFEDITERAGVTTSRWCSGISMVDINQDGLLDIYISVARHVKMHGSENLLFVNQGNGADGVPVFKELAKAYGLNDPAFTTQTAFLDADLDGDLDAFLMNTAPDLQNPNFIRKTYHDGSYPSTGRFYINEGFGKNGLPKYTDISKEAGIKYEGLGLGLAVSDLNKDGYPDIYCSNDFISSDMLYLNAGAGAKPFFNNVIKEAAAHTSLFGMGVDIADINNDTYPDIFQLDMLPEDNLRQKKMLAGQDYDRKEMSISEQYGYQLQYMRNMLQLNLGTFDKTNPGTPLFSEIGLLAGISKTDWSWAPLLADYDNDGLKDIFITNGYRRDVTDRDFIQFKEDFSSFGTNNFKQQNALELIGKVPEVKIPNYAYKNAGNLAFENTSKTWGLDELSYSNGAAYADLDGDGDLDLVINNIDSEPFIYQNQSREKSNAGFLSITLKGEKGNLSGLGSSVTIWHGKQTQFAEMYITRGFLSSMNAGLHFGLGNAGAIDSLLVTWPGGKSQKLYKVAANQHLQLLQKDAVAVPQKPETAPEPFFTDVTKDLKIDYTHEKSAFIDFKQTAALHKMLSKSGFALAAGDANGDGLDDFFAGASYLKGKPCIYFQQPSGTFTKKIIAQDSLHENISATFFDADGDKDQDLIVVNGGNERPETDKAFYAVQLYLNDGNGNFKLAPAGTFPAVSVSGSCMAASDFDLDGDADLFIGGRMVPGKYPLPARSYLLRNDSKPGKMAFADVTRTFCPELLSAGMVCAALWADTDRDGLNDLVIAGEWMPVRVFKNQKTRLQETESVKNSLAPYSGWWNSLAADDFDRDGDMDFIAGNEGINTFYHASQKEPITMLAKDFNHDGTFDPLMGYFIQGVSYPSVPRDALNQQVIQFRRKFPHYIDYAKVTFDNLLDDEEKKDACKVQATFLQTAFIENQGNGKFAVKALPVEAQVAPVYGIVVTDVNADRNPDVILTGNFFPNEVNMGRQDASTGLLLLGNGKGGFSPQHPAKSGLLLQGDARSSALLRGPHNRLLLLTAMHSKGITANRIKQ</sequence>
<dbReference type="Proteomes" id="UP000323994">
    <property type="component" value="Unassembled WGS sequence"/>
</dbReference>
<proteinExistence type="predicted"/>
<keyword evidence="4" id="KW-0812">Transmembrane</keyword>
<dbReference type="AlphaFoldDB" id="A0A5M8Q9Q3"/>
<keyword evidence="3" id="KW-0325">Glycoprotein</keyword>
<comment type="caution">
    <text evidence="6">The sequence shown here is derived from an EMBL/GenBank/DDBJ whole genome shotgun (WGS) entry which is preliminary data.</text>
</comment>
<evidence type="ECO:0000256" key="1">
    <source>
        <dbReference type="ARBA" id="ARBA00022729"/>
    </source>
</evidence>
<dbReference type="OrthoDB" id="1488345at2"/>
<evidence type="ECO:0000313" key="7">
    <source>
        <dbReference type="Proteomes" id="UP000323994"/>
    </source>
</evidence>
<dbReference type="InterPro" id="IPR027039">
    <property type="entry name" value="Crtac1"/>
</dbReference>
<dbReference type="Pfam" id="PF07593">
    <property type="entry name" value="UnbV_ASPIC"/>
    <property type="match status" value="1"/>
</dbReference>
<dbReference type="PANTHER" id="PTHR16026:SF0">
    <property type="entry name" value="CARTILAGE ACIDIC PROTEIN 1"/>
    <property type="match status" value="1"/>
</dbReference>
<evidence type="ECO:0000256" key="3">
    <source>
        <dbReference type="ARBA" id="ARBA00023180"/>
    </source>
</evidence>
<dbReference type="RefSeq" id="WP_139014437.1">
    <property type="nucleotide sequence ID" value="NZ_VBSN01000071.1"/>
</dbReference>
<dbReference type="InterPro" id="IPR013517">
    <property type="entry name" value="FG-GAP"/>
</dbReference>
<accession>A0A5M8Q9Q3</accession>
<keyword evidence="7" id="KW-1185">Reference proteome</keyword>
<dbReference type="SUPFAM" id="SSF69318">
    <property type="entry name" value="Integrin alpha N-terminal domain"/>
    <property type="match status" value="3"/>
</dbReference>
<keyword evidence="2" id="KW-0677">Repeat</keyword>
<name>A0A5M8Q9Q3_9BACT</name>
<reference evidence="6 7" key="1">
    <citation type="submission" date="2019-05" db="EMBL/GenBank/DDBJ databases">
        <authorList>
            <person name="Qu J.-H."/>
        </authorList>
    </citation>
    <scope>NUCLEOTIDE SEQUENCE [LARGE SCALE GENOMIC DNA]</scope>
    <source>
        <strain evidence="6 7">NS28</strain>
    </source>
</reference>
<keyword evidence="1" id="KW-0732">Signal</keyword>
<keyword evidence="4" id="KW-1133">Transmembrane helix</keyword>
<dbReference type="PANTHER" id="PTHR16026">
    <property type="entry name" value="CARTILAGE ACIDIC PROTEIN 1"/>
    <property type="match status" value="1"/>
</dbReference>
<gene>
    <name evidence="6" type="ORF">FEM33_23585</name>
</gene>
<dbReference type="Gene3D" id="2.130.10.130">
    <property type="entry name" value="Integrin alpha, N-terminal"/>
    <property type="match status" value="3"/>
</dbReference>
<keyword evidence="4" id="KW-0472">Membrane</keyword>
<dbReference type="SMART" id="SM00191">
    <property type="entry name" value="Int_alpha"/>
    <property type="match status" value="2"/>
</dbReference>
<dbReference type="InterPro" id="IPR013519">
    <property type="entry name" value="Int_alpha_beta-p"/>
</dbReference>
<dbReference type="InterPro" id="IPR011519">
    <property type="entry name" value="UnbV_ASPIC"/>
</dbReference>
<dbReference type="EMBL" id="VBSN01000071">
    <property type="protein sequence ID" value="KAA6432707.1"/>
    <property type="molecule type" value="Genomic_DNA"/>
</dbReference>
<evidence type="ECO:0000256" key="4">
    <source>
        <dbReference type="SAM" id="Phobius"/>
    </source>
</evidence>
<evidence type="ECO:0000256" key="2">
    <source>
        <dbReference type="ARBA" id="ARBA00022737"/>
    </source>
</evidence>
<feature type="domain" description="ASPIC/UnbV" evidence="5">
    <location>
        <begin position="572"/>
        <end position="638"/>
    </location>
</feature>
<evidence type="ECO:0000259" key="5">
    <source>
        <dbReference type="Pfam" id="PF07593"/>
    </source>
</evidence>
<protein>
    <submittedName>
        <fullName evidence="6">VCBS repeat-containing protein</fullName>
    </submittedName>
</protein>
<feature type="transmembrane region" description="Helical" evidence="4">
    <location>
        <begin position="27"/>
        <end position="45"/>
    </location>
</feature>
<organism evidence="6 7">
    <name type="scientific">Dyadobacter flavalbus</name>
    <dbReference type="NCBI Taxonomy" id="2579942"/>
    <lineage>
        <taxon>Bacteria</taxon>
        <taxon>Pseudomonadati</taxon>
        <taxon>Bacteroidota</taxon>
        <taxon>Cytophagia</taxon>
        <taxon>Cytophagales</taxon>
        <taxon>Spirosomataceae</taxon>
        <taxon>Dyadobacter</taxon>
    </lineage>
</organism>
<dbReference type="Pfam" id="PF13517">
    <property type="entry name" value="FG-GAP_3"/>
    <property type="match status" value="4"/>
</dbReference>
<evidence type="ECO:0000313" key="6">
    <source>
        <dbReference type="EMBL" id="KAA6432707.1"/>
    </source>
</evidence>
<dbReference type="InterPro" id="IPR028994">
    <property type="entry name" value="Integrin_alpha_N"/>
</dbReference>